<dbReference type="EMBL" id="CALNXI010000324">
    <property type="protein sequence ID" value="CAH3024845.1"/>
    <property type="molecule type" value="Genomic_DNA"/>
</dbReference>
<feature type="compositionally biased region" description="Basic and acidic residues" evidence="1">
    <location>
        <begin position="97"/>
        <end position="148"/>
    </location>
</feature>
<keyword evidence="5" id="KW-1185">Reference proteome</keyword>
<evidence type="ECO:0000256" key="2">
    <source>
        <dbReference type="SAM" id="Phobius"/>
    </source>
</evidence>
<feature type="region of interest" description="Disordered" evidence="1">
    <location>
        <begin position="280"/>
        <end position="310"/>
    </location>
</feature>
<keyword evidence="3" id="KW-0732">Signal</keyword>
<proteinExistence type="predicted"/>
<organism evidence="4 5">
    <name type="scientific">Porites evermanni</name>
    <dbReference type="NCBI Taxonomy" id="104178"/>
    <lineage>
        <taxon>Eukaryota</taxon>
        <taxon>Metazoa</taxon>
        <taxon>Cnidaria</taxon>
        <taxon>Anthozoa</taxon>
        <taxon>Hexacorallia</taxon>
        <taxon>Scleractinia</taxon>
        <taxon>Fungiina</taxon>
        <taxon>Poritidae</taxon>
        <taxon>Porites</taxon>
    </lineage>
</organism>
<feature type="region of interest" description="Disordered" evidence="1">
    <location>
        <begin position="72"/>
        <end position="182"/>
    </location>
</feature>
<feature type="compositionally biased region" description="Basic and acidic residues" evidence="1">
    <location>
        <begin position="72"/>
        <end position="87"/>
    </location>
</feature>
<comment type="caution">
    <text evidence="4">The sequence shown here is derived from an EMBL/GenBank/DDBJ whole genome shotgun (WGS) entry which is preliminary data.</text>
</comment>
<gene>
    <name evidence="4" type="ORF">PEVE_00024250</name>
</gene>
<evidence type="ECO:0008006" key="6">
    <source>
        <dbReference type="Google" id="ProtNLM"/>
    </source>
</evidence>
<sequence length="367" mass="39958">MNSNPFALFLCLLLVQGILNTGGLEQKGARNEDVVVTDGIELQKVLERTKSDPTKATKLSDDEETDLVTARREHFNSDTQGKSRENSYVDVSSLEDTDARQASENEDTRQGSNDGERTPHHRRTNLEERLNIDSLRSKDQRHATRDSLAKANQNKLARPAEQSNLEASIGVEKPSIPDSNISSTPPPNVLKVKNTLARAELDDIYFLFIVIGCSVAGIAGLALAGYCWYKLHTTAKAVSEAEYSAAYGAAKPGPQVSQGDHKLDYSAEIYHYQQTKSQLSAMEKASGTKGSIKGETLDDEEENSDEGDEEDYTVYECHGLAPTGDMTVVNPLFSDQEVGGSDQDGNGNKSGASGQGSPVMPRHPHKE</sequence>
<feature type="signal peptide" evidence="3">
    <location>
        <begin position="1"/>
        <end position="23"/>
    </location>
</feature>
<keyword evidence="2" id="KW-0812">Transmembrane</keyword>
<feature type="compositionally biased region" description="Polar residues" evidence="1">
    <location>
        <begin position="150"/>
        <end position="166"/>
    </location>
</feature>
<dbReference type="PANTHER" id="PTHR23352">
    <property type="entry name" value="NEURAL PROLIFERATION DIFFERENTIATION AND CONTROL PROTEIN-1 NPDC-1 PROTEIN"/>
    <property type="match status" value="1"/>
</dbReference>
<feature type="compositionally biased region" description="Polar residues" evidence="1">
    <location>
        <begin position="343"/>
        <end position="356"/>
    </location>
</feature>
<dbReference type="PANTHER" id="PTHR23352:SF2">
    <property type="entry name" value="NEURAL PROLIFERATION DIFFERENTIATION AND CONTROL PROTEIN 1"/>
    <property type="match status" value="1"/>
</dbReference>
<reference evidence="4 5" key="1">
    <citation type="submission" date="2022-05" db="EMBL/GenBank/DDBJ databases">
        <authorList>
            <consortium name="Genoscope - CEA"/>
            <person name="William W."/>
        </authorList>
    </citation>
    <scope>NUCLEOTIDE SEQUENCE [LARGE SCALE GENOMIC DNA]</scope>
</reference>
<keyword evidence="2" id="KW-1133">Transmembrane helix</keyword>
<feature type="compositionally biased region" description="Acidic residues" evidence="1">
    <location>
        <begin position="297"/>
        <end position="310"/>
    </location>
</feature>
<dbReference type="InterPro" id="IPR009635">
    <property type="entry name" value="NPDC1"/>
</dbReference>
<feature type="transmembrane region" description="Helical" evidence="2">
    <location>
        <begin position="204"/>
        <end position="229"/>
    </location>
</feature>
<evidence type="ECO:0000313" key="5">
    <source>
        <dbReference type="Proteomes" id="UP001159427"/>
    </source>
</evidence>
<evidence type="ECO:0000256" key="3">
    <source>
        <dbReference type="SAM" id="SignalP"/>
    </source>
</evidence>
<evidence type="ECO:0000313" key="4">
    <source>
        <dbReference type="EMBL" id="CAH3024845.1"/>
    </source>
</evidence>
<dbReference type="Pfam" id="PF06809">
    <property type="entry name" value="NPDC1"/>
    <property type="match status" value="1"/>
</dbReference>
<keyword evidence="2" id="KW-0472">Membrane</keyword>
<name>A0ABN8M5E3_9CNID</name>
<evidence type="ECO:0000256" key="1">
    <source>
        <dbReference type="SAM" id="MobiDB-lite"/>
    </source>
</evidence>
<feature type="chain" id="PRO_5045863028" description="Neural proliferation differentiation and control protein 1" evidence="3">
    <location>
        <begin position="24"/>
        <end position="367"/>
    </location>
</feature>
<protein>
    <recommendedName>
        <fullName evidence="6">Neural proliferation differentiation and control protein 1</fullName>
    </recommendedName>
</protein>
<feature type="region of interest" description="Disordered" evidence="1">
    <location>
        <begin position="322"/>
        <end position="367"/>
    </location>
</feature>
<dbReference type="Proteomes" id="UP001159427">
    <property type="component" value="Unassembled WGS sequence"/>
</dbReference>
<accession>A0ABN8M5E3</accession>